<dbReference type="SUPFAM" id="SSF47384">
    <property type="entry name" value="Homodimeric domain of signal transducing histidine kinase"/>
    <property type="match status" value="1"/>
</dbReference>
<feature type="domain" description="Histidine kinase" evidence="8">
    <location>
        <begin position="326"/>
        <end position="545"/>
    </location>
</feature>
<comment type="catalytic activity">
    <reaction evidence="1">
        <text>ATP + protein L-histidine = ADP + protein N-phospho-L-histidine.</text>
        <dbReference type="EC" id="2.7.13.3"/>
    </reaction>
</comment>
<sequence length="545" mass="59266">MSHRSVRLLVVDDDTVDRIAILRALRSGRVDAEIREADSVDSALAVLYEQQIDCVLLDFYLPGGDGLTVIEAARKAKLTAPFIMLTGQGDESLAVDLMKRGAADYVPKNLLTPERLVQSLRYVLRLNEAERREDEARRALARHANQLAQLTEATLRIHRSLSLNELIQRTTDEARALLDANVAVARLAARGVAQRSMTGISLSEEYAAREDRDSIREVAFGLIERRSTSVRLTGDEIASDPTCADVLSRAPSELHPRSLVAAPLRGRDGQSIGSILLLDRRDGPFVESDEVLLTQLAQSASVALENARLYNEAQAATRARDDLLAIVSHDLRNPLNTIAITASLLRSDLLQRKDGEEDDAVQLVDRMDRGIQRMTRLIEDLLDASRIEAGRLVVSPRVERGGALVREALEAAASLAEAKGCRVTQGPLDAGLEVLADRDRVLQVFSNLLGNALKFTPKGGVVSVSLCRVAGLARFSVADTGPGIPPEHQPHLFDRYWKAAQESRTGAGLGLYIARGIVEAHHGTVAVESTPGQGTTIHFSLPLAS</sequence>
<dbReference type="EMBL" id="JELX01003495">
    <property type="protein sequence ID" value="KYF52095.1"/>
    <property type="molecule type" value="Genomic_DNA"/>
</dbReference>
<dbReference type="SMART" id="SM00388">
    <property type="entry name" value="HisKA"/>
    <property type="match status" value="1"/>
</dbReference>
<evidence type="ECO:0000259" key="8">
    <source>
        <dbReference type="PROSITE" id="PS50109"/>
    </source>
</evidence>
<dbReference type="Pfam" id="PF01590">
    <property type="entry name" value="GAF"/>
    <property type="match status" value="1"/>
</dbReference>
<dbReference type="Gene3D" id="3.30.565.10">
    <property type="entry name" value="Histidine kinase-like ATPase, C-terminal domain"/>
    <property type="match status" value="1"/>
</dbReference>
<keyword evidence="3 6" id="KW-0597">Phosphoprotein</keyword>
<organism evidence="10 11">
    <name type="scientific">Sorangium cellulosum</name>
    <name type="common">Polyangium cellulosum</name>
    <dbReference type="NCBI Taxonomy" id="56"/>
    <lineage>
        <taxon>Bacteria</taxon>
        <taxon>Pseudomonadati</taxon>
        <taxon>Myxococcota</taxon>
        <taxon>Polyangia</taxon>
        <taxon>Polyangiales</taxon>
        <taxon>Polyangiaceae</taxon>
        <taxon>Sorangium</taxon>
    </lineage>
</organism>
<dbReference type="InterPro" id="IPR011006">
    <property type="entry name" value="CheY-like_superfamily"/>
</dbReference>
<dbReference type="SUPFAM" id="SSF52172">
    <property type="entry name" value="CheY-like"/>
    <property type="match status" value="1"/>
</dbReference>
<evidence type="ECO:0000259" key="9">
    <source>
        <dbReference type="PROSITE" id="PS50110"/>
    </source>
</evidence>
<evidence type="ECO:0000256" key="5">
    <source>
        <dbReference type="ARBA" id="ARBA00022777"/>
    </source>
</evidence>
<evidence type="ECO:0000256" key="2">
    <source>
        <dbReference type="ARBA" id="ARBA00012438"/>
    </source>
</evidence>
<feature type="domain" description="Response regulatory" evidence="9">
    <location>
        <begin position="7"/>
        <end position="123"/>
    </location>
</feature>
<dbReference type="InterPro" id="IPR036097">
    <property type="entry name" value="HisK_dim/P_sf"/>
</dbReference>
<dbReference type="CDD" id="cd00082">
    <property type="entry name" value="HisKA"/>
    <property type="match status" value="1"/>
</dbReference>
<accession>A0A150P8R2</accession>
<dbReference type="SUPFAM" id="SSF55781">
    <property type="entry name" value="GAF domain-like"/>
    <property type="match status" value="1"/>
</dbReference>
<dbReference type="InterPro" id="IPR005467">
    <property type="entry name" value="His_kinase_dom"/>
</dbReference>
<evidence type="ECO:0000313" key="11">
    <source>
        <dbReference type="Proteomes" id="UP000075604"/>
    </source>
</evidence>
<dbReference type="EC" id="2.7.13.3" evidence="2"/>
<reference evidence="10 11" key="1">
    <citation type="submission" date="2014-02" db="EMBL/GenBank/DDBJ databases">
        <title>The small core and large imbalanced accessory genome model reveals a collaborative survival strategy of Sorangium cellulosum strains in nature.</title>
        <authorList>
            <person name="Han K."/>
            <person name="Peng R."/>
            <person name="Blom J."/>
            <person name="Li Y.-Z."/>
        </authorList>
    </citation>
    <scope>NUCLEOTIDE SEQUENCE [LARGE SCALE GENOMIC DNA]</scope>
    <source>
        <strain evidence="10 11">So0157-18</strain>
    </source>
</reference>
<dbReference type="InterPro" id="IPR003018">
    <property type="entry name" value="GAF"/>
</dbReference>
<dbReference type="GO" id="GO:0000155">
    <property type="term" value="F:phosphorelay sensor kinase activity"/>
    <property type="evidence" value="ECO:0007669"/>
    <property type="project" value="InterPro"/>
</dbReference>
<comment type="caution">
    <text evidence="10">The sequence shown here is derived from an EMBL/GenBank/DDBJ whole genome shotgun (WGS) entry which is preliminary data.</text>
</comment>
<dbReference type="InterPro" id="IPR004358">
    <property type="entry name" value="Sig_transdc_His_kin-like_C"/>
</dbReference>
<evidence type="ECO:0000313" key="10">
    <source>
        <dbReference type="EMBL" id="KYF52095.1"/>
    </source>
</evidence>
<dbReference type="CDD" id="cd00075">
    <property type="entry name" value="HATPase"/>
    <property type="match status" value="1"/>
</dbReference>
<dbReference type="Proteomes" id="UP000075604">
    <property type="component" value="Unassembled WGS sequence"/>
</dbReference>
<keyword evidence="7" id="KW-0175">Coiled coil</keyword>
<dbReference type="PROSITE" id="PS50110">
    <property type="entry name" value="RESPONSE_REGULATORY"/>
    <property type="match status" value="1"/>
</dbReference>
<dbReference type="Pfam" id="PF02518">
    <property type="entry name" value="HATPase_c"/>
    <property type="match status" value="1"/>
</dbReference>
<dbReference type="SUPFAM" id="SSF55874">
    <property type="entry name" value="ATPase domain of HSP90 chaperone/DNA topoisomerase II/histidine kinase"/>
    <property type="match status" value="1"/>
</dbReference>
<dbReference type="PANTHER" id="PTHR43547:SF2">
    <property type="entry name" value="HYBRID SIGNAL TRANSDUCTION HISTIDINE KINASE C"/>
    <property type="match status" value="1"/>
</dbReference>
<dbReference type="SMART" id="SM00448">
    <property type="entry name" value="REC"/>
    <property type="match status" value="1"/>
</dbReference>
<dbReference type="CDD" id="cd00156">
    <property type="entry name" value="REC"/>
    <property type="match status" value="1"/>
</dbReference>
<dbReference type="InterPro" id="IPR036890">
    <property type="entry name" value="HATPase_C_sf"/>
</dbReference>
<gene>
    <name evidence="10" type="ORF">BE04_04805</name>
</gene>
<dbReference type="InterPro" id="IPR003661">
    <property type="entry name" value="HisK_dim/P_dom"/>
</dbReference>
<evidence type="ECO:0000256" key="4">
    <source>
        <dbReference type="ARBA" id="ARBA00022679"/>
    </source>
</evidence>
<dbReference type="AlphaFoldDB" id="A0A150P8R2"/>
<protein>
    <recommendedName>
        <fullName evidence="2">histidine kinase</fullName>
        <ecNumber evidence="2">2.7.13.3</ecNumber>
    </recommendedName>
</protein>
<name>A0A150P8R2_SORCE</name>
<evidence type="ECO:0000256" key="7">
    <source>
        <dbReference type="SAM" id="Coils"/>
    </source>
</evidence>
<dbReference type="InterPro" id="IPR003594">
    <property type="entry name" value="HATPase_dom"/>
</dbReference>
<proteinExistence type="predicted"/>
<keyword evidence="5 10" id="KW-0418">Kinase</keyword>
<evidence type="ECO:0000256" key="3">
    <source>
        <dbReference type="ARBA" id="ARBA00022553"/>
    </source>
</evidence>
<evidence type="ECO:0000256" key="1">
    <source>
        <dbReference type="ARBA" id="ARBA00000085"/>
    </source>
</evidence>
<dbReference type="PANTHER" id="PTHR43547">
    <property type="entry name" value="TWO-COMPONENT HISTIDINE KINASE"/>
    <property type="match status" value="1"/>
</dbReference>
<feature type="modified residue" description="4-aspartylphosphate" evidence="6">
    <location>
        <position position="58"/>
    </location>
</feature>
<dbReference type="SMART" id="SM00387">
    <property type="entry name" value="HATPase_c"/>
    <property type="match status" value="1"/>
</dbReference>
<keyword evidence="4" id="KW-0808">Transferase</keyword>
<dbReference type="Gene3D" id="1.10.287.130">
    <property type="match status" value="1"/>
</dbReference>
<dbReference type="Pfam" id="PF00512">
    <property type="entry name" value="HisKA"/>
    <property type="match status" value="1"/>
</dbReference>
<dbReference type="InterPro" id="IPR029016">
    <property type="entry name" value="GAF-like_dom_sf"/>
</dbReference>
<dbReference type="Pfam" id="PF00072">
    <property type="entry name" value="Response_reg"/>
    <property type="match status" value="1"/>
</dbReference>
<feature type="coiled-coil region" evidence="7">
    <location>
        <begin position="126"/>
        <end position="153"/>
    </location>
</feature>
<dbReference type="FunFam" id="3.30.565.10:FF:000006">
    <property type="entry name" value="Sensor histidine kinase WalK"/>
    <property type="match status" value="1"/>
</dbReference>
<dbReference type="Gene3D" id="3.30.450.40">
    <property type="match status" value="1"/>
</dbReference>
<dbReference type="PROSITE" id="PS50109">
    <property type="entry name" value="HIS_KIN"/>
    <property type="match status" value="1"/>
</dbReference>
<dbReference type="PRINTS" id="PR00344">
    <property type="entry name" value="BCTRLSENSOR"/>
</dbReference>
<evidence type="ECO:0000256" key="6">
    <source>
        <dbReference type="PROSITE-ProRule" id="PRU00169"/>
    </source>
</evidence>
<dbReference type="Gene3D" id="3.40.50.2300">
    <property type="match status" value="1"/>
</dbReference>
<dbReference type="InterPro" id="IPR001789">
    <property type="entry name" value="Sig_transdc_resp-reg_receiver"/>
</dbReference>
<dbReference type="SMART" id="SM00065">
    <property type="entry name" value="GAF"/>
    <property type="match status" value="1"/>
</dbReference>